<dbReference type="AlphaFoldDB" id="S7TXL2"/>
<evidence type="ECO:0000259" key="2">
    <source>
        <dbReference type="Pfam" id="PF09835"/>
    </source>
</evidence>
<evidence type="ECO:0000313" key="3">
    <source>
        <dbReference type="EMBL" id="EPR41801.1"/>
    </source>
</evidence>
<dbReference type="PANTHER" id="PTHR40547:SF1">
    <property type="entry name" value="SLL0298 PROTEIN"/>
    <property type="match status" value="1"/>
</dbReference>
<evidence type="ECO:0000256" key="1">
    <source>
        <dbReference type="SAM" id="Phobius"/>
    </source>
</evidence>
<gene>
    <name evidence="3" type="ORF">dsmv_0101</name>
</gene>
<dbReference type="RefSeq" id="WP_020875836.1">
    <property type="nucleotide sequence ID" value="NZ_ATHJ01000072.1"/>
</dbReference>
<keyword evidence="1" id="KW-1133">Transmembrane helix</keyword>
<accession>S7TXL2</accession>
<dbReference type="EMBL" id="ATHJ01000072">
    <property type="protein sequence ID" value="EPR41801.1"/>
    <property type="molecule type" value="Genomic_DNA"/>
</dbReference>
<feature type="transmembrane region" description="Helical" evidence="1">
    <location>
        <begin position="127"/>
        <end position="151"/>
    </location>
</feature>
<evidence type="ECO:0000313" key="4">
    <source>
        <dbReference type="Proteomes" id="UP000014977"/>
    </source>
</evidence>
<protein>
    <recommendedName>
        <fullName evidence="2">DUF2062 domain-containing protein</fullName>
    </recommendedName>
</protein>
<organism evidence="3 4">
    <name type="scientific">Desulfococcus multivorans DSM 2059</name>
    <dbReference type="NCBI Taxonomy" id="1121405"/>
    <lineage>
        <taxon>Bacteria</taxon>
        <taxon>Pseudomonadati</taxon>
        <taxon>Thermodesulfobacteriota</taxon>
        <taxon>Desulfobacteria</taxon>
        <taxon>Desulfobacterales</taxon>
        <taxon>Desulfococcaceae</taxon>
        <taxon>Desulfococcus</taxon>
    </lineage>
</organism>
<comment type="caution">
    <text evidence="3">The sequence shown here is derived from an EMBL/GenBank/DDBJ whole genome shotgun (WGS) entry which is preliminary data.</text>
</comment>
<dbReference type="Pfam" id="PF09835">
    <property type="entry name" value="DUF2062"/>
    <property type="match status" value="1"/>
</dbReference>
<dbReference type="InterPro" id="IPR018639">
    <property type="entry name" value="DUF2062"/>
</dbReference>
<dbReference type="eggNOG" id="COG3216">
    <property type="taxonomic scope" value="Bacteria"/>
</dbReference>
<keyword evidence="4" id="KW-1185">Reference proteome</keyword>
<dbReference type="PANTHER" id="PTHR40547">
    <property type="entry name" value="SLL0298 PROTEIN"/>
    <property type="match status" value="1"/>
</dbReference>
<feature type="domain" description="DUF2062" evidence="2">
    <location>
        <begin position="20"/>
        <end position="159"/>
    </location>
</feature>
<keyword evidence="1" id="KW-0812">Transmembrane</keyword>
<dbReference type="STRING" id="897.B2D07_01575"/>
<dbReference type="Proteomes" id="UP000014977">
    <property type="component" value="Unassembled WGS sequence"/>
</dbReference>
<proteinExistence type="predicted"/>
<sequence length="180" mass="19870">MASKEKFPTHGLSGRIIPALKKAYDRFVKIRGNPKEIALGFALGLFVGMTPYMGLHMAIAVFLAALFKWNKIAAATGAWISNPLTAPFIYAATFYVGNRILSIDNPCCLPGALNLDVILQLVKNAPAIFWILTVGGIVLGVPVALIGYYMALSMILKYREGIREKLIKEKEKITHPRRRP</sequence>
<name>S7TXL2_DESML</name>
<reference evidence="3 4" key="1">
    <citation type="journal article" date="2013" name="Genome Announc.">
        <title>Draft genome sequences for three mercury-methylating, sulfate-reducing bacteria.</title>
        <authorList>
            <person name="Brown S.D."/>
            <person name="Hurt R.A.Jr."/>
            <person name="Gilmour C.C."/>
            <person name="Elias D.A."/>
        </authorList>
    </citation>
    <scope>NUCLEOTIDE SEQUENCE [LARGE SCALE GENOMIC DNA]</scope>
    <source>
        <strain evidence="3 4">DSM 2059</strain>
    </source>
</reference>
<keyword evidence="1" id="KW-0472">Membrane</keyword>
<feature type="transmembrane region" description="Helical" evidence="1">
    <location>
        <begin position="79"/>
        <end position="96"/>
    </location>
</feature>
<dbReference type="OrthoDB" id="9794343at2"/>
<feature type="transmembrane region" description="Helical" evidence="1">
    <location>
        <begin position="37"/>
        <end position="67"/>
    </location>
</feature>